<evidence type="ECO:0000313" key="1">
    <source>
        <dbReference type="EMBL" id="RNA32633.1"/>
    </source>
</evidence>
<proteinExistence type="predicted"/>
<dbReference type="Proteomes" id="UP000276133">
    <property type="component" value="Unassembled WGS sequence"/>
</dbReference>
<sequence>MKGRKASEDRDLLDEVVIILISTLFRQKQQNTYIICFRRFSKIYVKIIILKKYYLVVFLATSFKSRKLISISYKAKIEEN</sequence>
<organism evidence="1 2">
    <name type="scientific">Brachionus plicatilis</name>
    <name type="common">Marine rotifer</name>
    <name type="synonym">Brachionus muelleri</name>
    <dbReference type="NCBI Taxonomy" id="10195"/>
    <lineage>
        <taxon>Eukaryota</taxon>
        <taxon>Metazoa</taxon>
        <taxon>Spiralia</taxon>
        <taxon>Gnathifera</taxon>
        <taxon>Rotifera</taxon>
        <taxon>Eurotatoria</taxon>
        <taxon>Monogononta</taxon>
        <taxon>Pseudotrocha</taxon>
        <taxon>Ploima</taxon>
        <taxon>Brachionidae</taxon>
        <taxon>Brachionus</taxon>
    </lineage>
</organism>
<dbReference type="AlphaFoldDB" id="A0A3M7S9X9"/>
<dbReference type="EMBL" id="REGN01001777">
    <property type="protein sequence ID" value="RNA32633.1"/>
    <property type="molecule type" value="Genomic_DNA"/>
</dbReference>
<protein>
    <submittedName>
        <fullName evidence="1">Uncharacterized protein</fullName>
    </submittedName>
</protein>
<comment type="caution">
    <text evidence="1">The sequence shown here is derived from an EMBL/GenBank/DDBJ whole genome shotgun (WGS) entry which is preliminary data.</text>
</comment>
<reference evidence="1 2" key="1">
    <citation type="journal article" date="2018" name="Sci. Rep.">
        <title>Genomic signatures of local adaptation to the degree of environmental predictability in rotifers.</title>
        <authorList>
            <person name="Franch-Gras L."/>
            <person name="Hahn C."/>
            <person name="Garcia-Roger E.M."/>
            <person name="Carmona M.J."/>
            <person name="Serra M."/>
            <person name="Gomez A."/>
        </authorList>
    </citation>
    <scope>NUCLEOTIDE SEQUENCE [LARGE SCALE GENOMIC DNA]</scope>
    <source>
        <strain evidence="1">HYR1</strain>
    </source>
</reference>
<name>A0A3M7S9X9_BRAPC</name>
<accession>A0A3M7S9X9</accession>
<keyword evidence="2" id="KW-1185">Reference proteome</keyword>
<evidence type="ECO:0000313" key="2">
    <source>
        <dbReference type="Proteomes" id="UP000276133"/>
    </source>
</evidence>
<gene>
    <name evidence="1" type="ORF">BpHYR1_053010</name>
</gene>